<dbReference type="EMBL" id="AOMA01000201">
    <property type="protein sequence ID" value="EMA27462.1"/>
    <property type="molecule type" value="Genomic_DNA"/>
</dbReference>
<dbReference type="Proteomes" id="UP000011607">
    <property type="component" value="Unassembled WGS sequence"/>
</dbReference>
<evidence type="ECO:0000259" key="3">
    <source>
        <dbReference type="Pfam" id="PF04967"/>
    </source>
</evidence>
<proteinExistence type="predicted"/>
<sequence>MNSNPTAKPAGTAVDTGLRLTLEVWHPDCWTLEVTEETDASLIAHTVYNETGHDVKGHFTAYGETMRSVERLVAATRASDLTVSVSEMERRHGVKRHGAVRGKPATELFVTYDSRNTISDAFLAGEFYQEAPVRIQNGTEYWPLFFEGGDRAALSDRLEAVRSEYSADVTVQRLRTNDAATNDRSQRTDSLSHRQREMFELACEHGYYSWPREVTTRELADEADVSKTTLLEHLRKAEAKLLDPSDDA</sequence>
<dbReference type="OrthoDB" id="194721at2157"/>
<evidence type="ECO:0000256" key="1">
    <source>
        <dbReference type="ARBA" id="ARBA00023015"/>
    </source>
</evidence>
<dbReference type="Pfam" id="PF04967">
    <property type="entry name" value="HTH_10"/>
    <property type="match status" value="1"/>
</dbReference>
<dbReference type="eggNOG" id="arCOG02274">
    <property type="taxonomic scope" value="Archaea"/>
</dbReference>
<feature type="domain" description="HTH bat-type" evidence="3">
    <location>
        <begin position="191"/>
        <end position="242"/>
    </location>
</feature>
<dbReference type="AlphaFoldDB" id="M0L1M7"/>
<protein>
    <submittedName>
        <fullName evidence="4">Bacterio-opsin activator</fullName>
    </submittedName>
</protein>
<dbReference type="STRING" id="1227454.C446_17786"/>
<keyword evidence="1" id="KW-0805">Transcription regulation</keyword>
<dbReference type="PANTHER" id="PTHR34236:SF1">
    <property type="entry name" value="DIMETHYL SULFOXIDE REDUCTASE TRANSCRIPTIONAL ACTIVATOR"/>
    <property type="match status" value="1"/>
</dbReference>
<gene>
    <name evidence="4" type="ORF">C446_17786</name>
</gene>
<name>M0L1M7_9EURY</name>
<keyword evidence="5" id="KW-1185">Reference proteome</keyword>
<accession>M0L1M7</accession>
<dbReference type="RefSeq" id="WP_006674438.1">
    <property type="nucleotide sequence ID" value="NZ_AOMA01000201.1"/>
</dbReference>
<evidence type="ECO:0000313" key="5">
    <source>
        <dbReference type="Proteomes" id="UP000011607"/>
    </source>
</evidence>
<organism evidence="4 5">
    <name type="scientific">Halobiforma nitratireducens JCM 10879</name>
    <dbReference type="NCBI Taxonomy" id="1227454"/>
    <lineage>
        <taxon>Archaea</taxon>
        <taxon>Methanobacteriati</taxon>
        <taxon>Methanobacteriota</taxon>
        <taxon>Stenosarchaea group</taxon>
        <taxon>Halobacteria</taxon>
        <taxon>Halobacteriales</taxon>
        <taxon>Natrialbaceae</taxon>
        <taxon>Halobiforma</taxon>
    </lineage>
</organism>
<dbReference type="InterPro" id="IPR036388">
    <property type="entry name" value="WH-like_DNA-bd_sf"/>
</dbReference>
<dbReference type="Gene3D" id="1.10.10.10">
    <property type="entry name" value="Winged helix-like DNA-binding domain superfamily/Winged helix DNA-binding domain"/>
    <property type="match status" value="1"/>
</dbReference>
<dbReference type="PANTHER" id="PTHR34236">
    <property type="entry name" value="DIMETHYL SULFOXIDE REDUCTASE TRANSCRIPTIONAL ACTIVATOR"/>
    <property type="match status" value="1"/>
</dbReference>
<evidence type="ECO:0000313" key="4">
    <source>
        <dbReference type="EMBL" id="EMA27462.1"/>
    </source>
</evidence>
<dbReference type="PATRIC" id="fig|1227454.3.peg.3630"/>
<comment type="caution">
    <text evidence="4">The sequence shown here is derived from an EMBL/GenBank/DDBJ whole genome shotgun (WGS) entry which is preliminary data.</text>
</comment>
<evidence type="ECO:0000256" key="2">
    <source>
        <dbReference type="ARBA" id="ARBA00023163"/>
    </source>
</evidence>
<dbReference type="InterPro" id="IPR007050">
    <property type="entry name" value="HTH_bacterioopsin"/>
</dbReference>
<keyword evidence="2" id="KW-0804">Transcription</keyword>
<reference evidence="4 5" key="1">
    <citation type="journal article" date="2014" name="PLoS Genet.">
        <title>Phylogenetically driven sequencing of extremely halophilic archaea reveals strategies for static and dynamic osmo-response.</title>
        <authorList>
            <person name="Becker E.A."/>
            <person name="Seitzer P.M."/>
            <person name="Tritt A."/>
            <person name="Larsen D."/>
            <person name="Krusor M."/>
            <person name="Yao A.I."/>
            <person name="Wu D."/>
            <person name="Madern D."/>
            <person name="Eisen J.A."/>
            <person name="Darling A.E."/>
            <person name="Facciotti M.T."/>
        </authorList>
    </citation>
    <scope>NUCLEOTIDE SEQUENCE [LARGE SCALE GENOMIC DNA]</scope>
    <source>
        <strain evidence="4 5">JCM 10879</strain>
    </source>
</reference>